<feature type="transmembrane region" description="Helical" evidence="1">
    <location>
        <begin position="178"/>
        <end position="200"/>
    </location>
</feature>
<dbReference type="InterPro" id="IPR007065">
    <property type="entry name" value="HPP"/>
</dbReference>
<dbReference type="InterPro" id="IPR058581">
    <property type="entry name" value="TM_HPP"/>
</dbReference>
<keyword evidence="4" id="KW-1185">Reference proteome</keyword>
<evidence type="ECO:0000256" key="1">
    <source>
        <dbReference type="SAM" id="Phobius"/>
    </source>
</evidence>
<feature type="transmembrane region" description="Helical" evidence="1">
    <location>
        <begin position="51"/>
        <end position="69"/>
    </location>
</feature>
<dbReference type="OrthoDB" id="2016548at2759"/>
<gene>
    <name evidence="3" type="ORF">CANCADRAFT_14246</name>
</gene>
<feature type="non-terminal residue" evidence="3">
    <location>
        <position position="214"/>
    </location>
</feature>
<accession>A0A1E4TII3</accession>
<dbReference type="AlphaFoldDB" id="A0A1E4TII3"/>
<keyword evidence="1" id="KW-0472">Membrane</keyword>
<evidence type="ECO:0000313" key="3">
    <source>
        <dbReference type="EMBL" id="ODV91570.1"/>
    </source>
</evidence>
<keyword evidence="1" id="KW-1133">Transmembrane helix</keyword>
<dbReference type="PANTHER" id="PTHR33741">
    <property type="entry name" value="TRANSMEMBRANE PROTEIN DDB_G0269096-RELATED"/>
    <property type="match status" value="1"/>
</dbReference>
<evidence type="ECO:0000259" key="2">
    <source>
        <dbReference type="Pfam" id="PF04982"/>
    </source>
</evidence>
<dbReference type="EMBL" id="KV453841">
    <property type="protein sequence ID" value="ODV91570.1"/>
    <property type="molecule type" value="Genomic_DNA"/>
</dbReference>
<name>A0A1E4TII3_9ASCO</name>
<dbReference type="PANTHER" id="PTHR33741:SF5">
    <property type="entry name" value="TRANSMEMBRANE PROTEIN DDB_G0269096-RELATED"/>
    <property type="match status" value="1"/>
</dbReference>
<dbReference type="Proteomes" id="UP000095023">
    <property type="component" value="Unassembled WGS sequence"/>
</dbReference>
<protein>
    <recommendedName>
        <fullName evidence="2">HPP transmembrane region domain-containing protein</fullName>
    </recommendedName>
</protein>
<feature type="transmembrane region" description="Helical" evidence="1">
    <location>
        <begin position="136"/>
        <end position="158"/>
    </location>
</feature>
<keyword evidence="1" id="KW-0812">Transmembrane</keyword>
<feature type="domain" description="HPP transmembrane region" evidence="2">
    <location>
        <begin position="50"/>
        <end position="208"/>
    </location>
</feature>
<feature type="transmembrane region" description="Helical" evidence="1">
    <location>
        <begin position="81"/>
        <end position="99"/>
    </location>
</feature>
<sequence>MSYKFDIDRPIRHLQRHDLLAKLPPYISRFLGYRDPSEPHKGDTAIHDTVLIVWIFFSTFIGVLIPGMVFHFHTIFSDHNAPLLIASFGASAILLFNAIEIPVSQPRNFICSHLIGCIVGISLRQLFWMTDNPNDYVWIACAIACSVCSLVMYVTKTIHPPGGATALLPLVDEQIGEMTWFFIPVVLTSLAIMLGTALVLNNFRRRYPVFWWFP</sequence>
<proteinExistence type="predicted"/>
<reference evidence="4" key="1">
    <citation type="submission" date="2016-02" db="EMBL/GenBank/DDBJ databases">
        <title>Comparative genomics of biotechnologically important yeasts.</title>
        <authorList>
            <consortium name="DOE Joint Genome Institute"/>
            <person name="Riley R."/>
            <person name="Haridas S."/>
            <person name="Wolfe K.H."/>
            <person name="Lopes M.R."/>
            <person name="Hittinger C.T."/>
            <person name="Goker M."/>
            <person name="Salamov A."/>
            <person name="Wisecaver J."/>
            <person name="Long T.M."/>
            <person name="Aerts A.L."/>
            <person name="Barry K."/>
            <person name="Choi C."/>
            <person name="Clum A."/>
            <person name="Coughlan A.Y."/>
            <person name="Deshpande S."/>
            <person name="Douglass A.P."/>
            <person name="Hanson S.J."/>
            <person name="Klenk H.-P."/>
            <person name="Labutti K."/>
            <person name="Lapidus A."/>
            <person name="Lindquist E."/>
            <person name="Lipzen A."/>
            <person name="Meier-Kolthoff J.P."/>
            <person name="Ohm R.A."/>
            <person name="Otillar R.P."/>
            <person name="Pangilinan J."/>
            <person name="Peng Y."/>
            <person name="Rokas A."/>
            <person name="Rosa C.A."/>
            <person name="Scheuner C."/>
            <person name="Sibirny A.A."/>
            <person name="Slot J.C."/>
            <person name="Stielow J.B."/>
            <person name="Sun H."/>
            <person name="Kurtzman C.P."/>
            <person name="Blackwell M."/>
            <person name="Jeffries T.W."/>
            <person name="Grigoriev I.V."/>
        </authorList>
    </citation>
    <scope>NUCLEOTIDE SEQUENCE [LARGE SCALE GENOMIC DNA]</scope>
    <source>
        <strain evidence="4">NRRL Y-17796</strain>
    </source>
</reference>
<dbReference type="Pfam" id="PF04982">
    <property type="entry name" value="TM_HPP"/>
    <property type="match status" value="1"/>
</dbReference>
<evidence type="ECO:0000313" key="4">
    <source>
        <dbReference type="Proteomes" id="UP000095023"/>
    </source>
</evidence>
<organism evidence="3 4">
    <name type="scientific">Tortispora caseinolytica NRRL Y-17796</name>
    <dbReference type="NCBI Taxonomy" id="767744"/>
    <lineage>
        <taxon>Eukaryota</taxon>
        <taxon>Fungi</taxon>
        <taxon>Dikarya</taxon>
        <taxon>Ascomycota</taxon>
        <taxon>Saccharomycotina</taxon>
        <taxon>Trigonopsidomycetes</taxon>
        <taxon>Trigonopsidales</taxon>
        <taxon>Trigonopsidaceae</taxon>
        <taxon>Tortispora</taxon>
    </lineage>
</organism>